<evidence type="ECO:0000256" key="2">
    <source>
        <dbReference type="ARBA" id="ARBA00022490"/>
    </source>
</evidence>
<name>A0A2K6EGL5_PROCO</name>
<dbReference type="InterPro" id="IPR056771">
    <property type="entry name" value="FH3_FHOD1-3-like"/>
</dbReference>
<evidence type="ECO:0000256" key="3">
    <source>
        <dbReference type="ARBA" id="ARBA00022553"/>
    </source>
</evidence>
<dbReference type="GO" id="GO:0005829">
    <property type="term" value="C:cytosol"/>
    <property type="evidence" value="ECO:0007669"/>
    <property type="project" value="Ensembl"/>
</dbReference>
<keyword evidence="3" id="KW-0597">Phosphoprotein</keyword>
<feature type="compositionally biased region" description="Basic residues" evidence="7">
    <location>
        <begin position="1120"/>
        <end position="1135"/>
    </location>
</feature>
<keyword evidence="11" id="KW-1185">Reference proteome</keyword>
<dbReference type="Gene3D" id="1.20.58.2220">
    <property type="entry name" value="Formin, FH2 domain"/>
    <property type="match status" value="1"/>
</dbReference>
<dbReference type="AlphaFoldDB" id="A0A2K6EGL5"/>
<dbReference type="GeneID" id="105823363"/>
<dbReference type="GO" id="GO:0005654">
    <property type="term" value="C:nucleoplasm"/>
    <property type="evidence" value="ECO:0007669"/>
    <property type="project" value="Ensembl"/>
</dbReference>
<dbReference type="STRING" id="379532.ENSPCOP00000000870"/>
<dbReference type="CTD" id="29109"/>
<dbReference type="InterPro" id="IPR014768">
    <property type="entry name" value="GBD/FH3_dom"/>
</dbReference>
<feature type="domain" description="FH2" evidence="9">
    <location>
        <begin position="608"/>
        <end position="1005"/>
    </location>
</feature>
<dbReference type="GO" id="GO:0051496">
    <property type="term" value="P:positive regulation of stress fiber assembly"/>
    <property type="evidence" value="ECO:0007669"/>
    <property type="project" value="Ensembl"/>
</dbReference>
<feature type="domain" description="GBD/FH3" evidence="8">
    <location>
        <begin position="53"/>
        <end position="452"/>
    </location>
</feature>
<dbReference type="KEGG" id="pcoq:105823363"/>
<dbReference type="OrthoDB" id="9806920at2759"/>
<dbReference type="Pfam" id="PF02181">
    <property type="entry name" value="FH2"/>
    <property type="match status" value="1"/>
</dbReference>
<feature type="region of interest" description="Disordered" evidence="7">
    <location>
        <begin position="990"/>
        <end position="1136"/>
    </location>
</feature>
<dbReference type="GO" id="GO:0007097">
    <property type="term" value="P:nuclear migration"/>
    <property type="evidence" value="ECO:0007669"/>
    <property type="project" value="Ensembl"/>
</dbReference>
<evidence type="ECO:0000256" key="6">
    <source>
        <dbReference type="ARBA" id="ARBA00023449"/>
    </source>
</evidence>
<dbReference type="GeneTree" id="ENSGT00940000160212"/>
<reference evidence="10" key="1">
    <citation type="submission" date="2025-08" db="UniProtKB">
        <authorList>
            <consortium name="Ensembl"/>
        </authorList>
    </citation>
    <scope>IDENTIFICATION</scope>
</reference>
<organism evidence="10 11">
    <name type="scientific">Propithecus coquereli</name>
    <name type="common">Coquerel's sifaka</name>
    <name type="synonym">Propithecus verreauxi coquereli</name>
    <dbReference type="NCBI Taxonomy" id="379532"/>
    <lineage>
        <taxon>Eukaryota</taxon>
        <taxon>Metazoa</taxon>
        <taxon>Chordata</taxon>
        <taxon>Craniata</taxon>
        <taxon>Vertebrata</taxon>
        <taxon>Euteleostomi</taxon>
        <taxon>Mammalia</taxon>
        <taxon>Eutheria</taxon>
        <taxon>Euarchontoglires</taxon>
        <taxon>Primates</taxon>
        <taxon>Strepsirrhini</taxon>
        <taxon>Lemuriformes</taxon>
        <taxon>Indriidae</taxon>
        <taxon>Propithecus</taxon>
    </lineage>
</organism>
<dbReference type="GO" id="GO:0001725">
    <property type="term" value="C:stress fiber"/>
    <property type="evidence" value="ECO:0007669"/>
    <property type="project" value="Ensembl"/>
</dbReference>
<reference evidence="10" key="2">
    <citation type="submission" date="2025-09" db="UniProtKB">
        <authorList>
            <consortium name="Ensembl"/>
        </authorList>
    </citation>
    <scope>IDENTIFICATION</scope>
</reference>
<comment type="similarity">
    <text evidence="6">Belongs to the formin homology family.</text>
</comment>
<dbReference type="InterPro" id="IPR015425">
    <property type="entry name" value="FH2_Formin"/>
</dbReference>
<sequence>MAGEEDRGDGEPVSVVTVRVQYLEDTDPFACANFPEPRRAPTCSLDGALPLGAQIPALHRLLGAPLKLEDCALQVSPSGYYLDPELSLEEQREMLEGFYEEISKGRKPTLILRTQLSVRVNAILEKLYGSSGPELRRSLFSLKQIFQEDKDLVPEFVHSEGLSCLIRVGAAADHNYQSYILRALGQLMLFVDGMLGVVAHSETVQWLYTLCASLSRLVVKTALKLLLVFVEYSESNAPLFIRAVNSVASTSGALPWANLVSILEEKNGADPELLVYAVTLINKTLAALPDQDSFYDVTDALEQQGMEALVQRHLGTAGTDVDLRTQLVLYENALKLEDGDIEETAAMGGRRERRKPSSEEGKRSRRSLEGGGCPVRTLEPGPTGPTSSTGPALLTGPTSSPVCSPSGLSTSVNLFPTISVASSADNSCERSIYKARFLENVAAAETEKQAALAQGRAETLAEAMPDEADGHPDIREMWDSPETAPAPRIPQSPVPRVLLRAQRSLEPEPKEPLTPLSPKAEPIREIPSRVPRLCIGDLDFSDLGEDEDQDVLNMESVEAVEGVPPPPHTLPLLSGGPPPPPPPPPPPIKGPFPPPPPLAAPLPPSATDGPALPTKRKTVKLFWRELKLAGGCGGSGSRFGPCPTLWASLEPVSVDTARLEHLFESRAKDVLPSKKAGEGRRTMTTVLDPKRSNAINIGLTTLPPVHVIKAALLNFDEFAVSKDGIEKLLTMMPTEEERQKIEEAQLANPDIPLGPAENFLMTLASIGGLAARLQLWAFKLDYDSMEREIAEPLFDLKVGMEQLVQNATFRCILATLLAVGNFLNGSQSSGFELSYLEKVSEVKDTVRRQSLLHHLCSLVLQTQPDSSDLYSEIPALTRCAKVDFEQLTENLGQLERRSRAAEESLRGLAKHELAPALRARLTHFLAQCARRVAMLRVVHRRVCNRFHAFLLYLGYTPQAAREVRIMQFCHTLREFALEYRTCRERVLQQQQKRATYRERNKTRGRMITETEKFSGVAGEAPSNPSIPVAVGSGPGRGDADSHASMKSLLTSKPEDTTHSRRSRGMAQSSSPVMPTAVGPSTASSEEPQGSSLPSDTSDEIMDLLVQSVTKSSPRALAARERKRSRGNRKSLRRTLKSGLGDDLVQALGLSKGPGLEV</sequence>
<dbReference type="PANTHER" id="PTHR45920:SF2">
    <property type="entry name" value="FH1_FH2 DOMAIN-CONTAINING PROTEIN 1"/>
    <property type="match status" value="1"/>
</dbReference>
<dbReference type="GO" id="GO:0030866">
    <property type="term" value="P:cortical actin cytoskeleton organization"/>
    <property type="evidence" value="ECO:0007669"/>
    <property type="project" value="TreeGrafter"/>
</dbReference>
<dbReference type="SMART" id="SM00498">
    <property type="entry name" value="FH2"/>
    <property type="match status" value="1"/>
</dbReference>
<evidence type="ECO:0000256" key="4">
    <source>
        <dbReference type="ARBA" id="ARBA00023203"/>
    </source>
</evidence>
<dbReference type="Proteomes" id="UP000233160">
    <property type="component" value="Unassembled WGS sequence"/>
</dbReference>
<evidence type="ECO:0000256" key="7">
    <source>
        <dbReference type="SAM" id="MobiDB-lite"/>
    </source>
</evidence>
<dbReference type="SUPFAM" id="SSF101447">
    <property type="entry name" value="Formin homology 2 domain (FH2 domain)"/>
    <property type="match status" value="1"/>
</dbReference>
<keyword evidence="4" id="KW-0009">Actin-binding</keyword>
<dbReference type="PANTHER" id="PTHR45920">
    <property type="entry name" value="FORMIN HOMOLOGY 2 DOMAIN CONTAINING, ISOFORM I"/>
    <property type="match status" value="1"/>
</dbReference>
<dbReference type="OMA" id="VRVMQFC"/>
<dbReference type="GO" id="GO:0051015">
    <property type="term" value="F:actin filament binding"/>
    <property type="evidence" value="ECO:0007669"/>
    <property type="project" value="TreeGrafter"/>
</dbReference>
<dbReference type="PROSITE" id="PS51232">
    <property type="entry name" value="GBD_FH3"/>
    <property type="match status" value="1"/>
</dbReference>
<dbReference type="FunFam" id="1.25.10.10:FF:000056">
    <property type="entry name" value="FH1/FH2 domain-containing protein 3 isoform X1"/>
    <property type="match status" value="1"/>
</dbReference>
<dbReference type="InterPro" id="IPR016024">
    <property type="entry name" value="ARM-type_fold"/>
</dbReference>
<evidence type="ECO:0000259" key="9">
    <source>
        <dbReference type="PROSITE" id="PS51444"/>
    </source>
</evidence>
<proteinExistence type="inferred from homology"/>
<feature type="region of interest" description="Disordered" evidence="7">
    <location>
        <begin position="344"/>
        <end position="406"/>
    </location>
</feature>
<evidence type="ECO:0000259" key="8">
    <source>
        <dbReference type="PROSITE" id="PS51232"/>
    </source>
</evidence>
<evidence type="ECO:0000313" key="10">
    <source>
        <dbReference type="Ensembl" id="ENSPCOP00000000870.1"/>
    </source>
</evidence>
<evidence type="ECO:0000313" key="11">
    <source>
        <dbReference type="Proteomes" id="UP000233160"/>
    </source>
</evidence>
<feature type="compositionally biased region" description="Basic and acidic residues" evidence="7">
    <location>
        <begin position="355"/>
        <end position="368"/>
    </location>
</feature>
<feature type="compositionally biased region" description="Basic and acidic residues" evidence="7">
    <location>
        <begin position="995"/>
        <end position="1012"/>
    </location>
</feature>
<dbReference type="GO" id="GO:0045944">
    <property type="term" value="P:positive regulation of transcription by RNA polymerase II"/>
    <property type="evidence" value="ECO:0007669"/>
    <property type="project" value="Ensembl"/>
</dbReference>
<dbReference type="Pfam" id="PF18382">
    <property type="entry name" value="Formin_GBD_N"/>
    <property type="match status" value="1"/>
</dbReference>
<feature type="compositionally biased region" description="Low complexity" evidence="7">
    <location>
        <begin position="380"/>
        <end position="391"/>
    </location>
</feature>
<dbReference type="RefSeq" id="XP_012515999.1">
    <property type="nucleotide sequence ID" value="XM_012660545.1"/>
</dbReference>
<dbReference type="GO" id="GO:0014704">
    <property type="term" value="C:intercalated disc"/>
    <property type="evidence" value="ECO:0007669"/>
    <property type="project" value="Ensembl"/>
</dbReference>
<dbReference type="InterPro" id="IPR042201">
    <property type="entry name" value="FH2_Formin_sf"/>
</dbReference>
<dbReference type="Ensembl" id="ENSPCOT00000003219.1">
    <property type="protein sequence ID" value="ENSPCOP00000000870.1"/>
    <property type="gene ID" value="ENSPCOG00000002886.1"/>
</dbReference>
<evidence type="ECO:0000256" key="5">
    <source>
        <dbReference type="ARBA" id="ARBA00023212"/>
    </source>
</evidence>
<dbReference type="SUPFAM" id="SSF48371">
    <property type="entry name" value="ARM repeat"/>
    <property type="match status" value="1"/>
</dbReference>
<dbReference type="Gene3D" id="1.25.10.10">
    <property type="entry name" value="Leucine-rich Repeat Variant"/>
    <property type="match status" value="1"/>
</dbReference>
<dbReference type="InterPro" id="IPR011989">
    <property type="entry name" value="ARM-like"/>
</dbReference>
<keyword evidence="2" id="KW-0963">Cytoplasm</keyword>
<feature type="region of interest" description="Disordered" evidence="7">
    <location>
        <begin position="560"/>
        <end position="613"/>
    </location>
</feature>
<feature type="compositionally biased region" description="Polar residues" evidence="7">
    <location>
        <begin position="396"/>
        <end position="406"/>
    </location>
</feature>
<dbReference type="PROSITE" id="PS51444">
    <property type="entry name" value="FH2"/>
    <property type="match status" value="1"/>
</dbReference>
<evidence type="ECO:0000256" key="1">
    <source>
        <dbReference type="ARBA" id="ARBA00004245"/>
    </source>
</evidence>
<feature type="compositionally biased region" description="Polar residues" evidence="7">
    <location>
        <begin position="1065"/>
        <end position="1095"/>
    </location>
</feature>
<feature type="compositionally biased region" description="Pro residues" evidence="7">
    <location>
        <begin position="576"/>
        <end position="604"/>
    </location>
</feature>
<dbReference type="FunFam" id="1.20.58.2220:FF:000004">
    <property type="entry name" value="Formin homology 2 domain-containing 3"/>
    <property type="match status" value="1"/>
</dbReference>
<dbReference type="Pfam" id="PF24959">
    <property type="entry name" value="FH3_FHOD1-3"/>
    <property type="match status" value="1"/>
</dbReference>
<dbReference type="InterPro" id="IPR041387">
    <property type="entry name" value="FHOD1_GBD_N"/>
</dbReference>
<keyword evidence="5" id="KW-0206">Cytoskeleton</keyword>
<gene>
    <name evidence="10" type="primary">FHOD1</name>
</gene>
<dbReference type="GO" id="GO:0051660">
    <property type="term" value="P:establishment of centrosome localization"/>
    <property type="evidence" value="ECO:0007669"/>
    <property type="project" value="Ensembl"/>
</dbReference>
<accession>A0A2K6EGL5</accession>
<comment type="subcellular location">
    <subcellularLocation>
        <location evidence="1">Cytoplasm</location>
        <location evidence="1">Cytoskeleton</location>
    </subcellularLocation>
</comment>
<protein>
    <submittedName>
        <fullName evidence="10">Formin homology 2 domain containing 1</fullName>
    </submittedName>
</protein>
<dbReference type="GO" id="GO:0042802">
    <property type="term" value="F:identical protein binding"/>
    <property type="evidence" value="ECO:0007669"/>
    <property type="project" value="Ensembl"/>
</dbReference>